<dbReference type="Gene3D" id="3.40.50.880">
    <property type="match status" value="1"/>
</dbReference>
<evidence type="ECO:0000313" key="10">
    <source>
        <dbReference type="EMBL" id="QNB46036.1"/>
    </source>
</evidence>
<dbReference type="KEGG" id="tfr:BR63_06715"/>
<dbReference type="PANTHER" id="PTHR43873">
    <property type="entry name" value="COBYRINATE A,C-DIAMIDE SYNTHASE"/>
    <property type="match status" value="1"/>
</dbReference>
<dbReference type="InterPro" id="IPR027417">
    <property type="entry name" value="P-loop_NTPase"/>
</dbReference>
<comment type="similarity">
    <text evidence="7">Belongs to the CobB/CbiA family.</text>
</comment>
<evidence type="ECO:0000313" key="11">
    <source>
        <dbReference type="Proteomes" id="UP000515847"/>
    </source>
</evidence>
<evidence type="ECO:0000256" key="1">
    <source>
        <dbReference type="ARBA" id="ARBA00001946"/>
    </source>
</evidence>
<feature type="active site" description="Nucleophile" evidence="7">
    <location>
        <position position="332"/>
    </location>
</feature>
<evidence type="ECO:0000256" key="3">
    <source>
        <dbReference type="ARBA" id="ARBA00022741"/>
    </source>
</evidence>
<comment type="catalytic activity">
    <reaction evidence="7">
        <text>cob(II)yrinate + 2 L-glutamine + 2 ATP + 2 H2O = cob(II)yrinate a,c diamide + 2 L-glutamate + 2 ADP + 2 phosphate + 2 H(+)</text>
        <dbReference type="Rhea" id="RHEA:26289"/>
        <dbReference type="ChEBI" id="CHEBI:15377"/>
        <dbReference type="ChEBI" id="CHEBI:15378"/>
        <dbReference type="ChEBI" id="CHEBI:29985"/>
        <dbReference type="ChEBI" id="CHEBI:30616"/>
        <dbReference type="ChEBI" id="CHEBI:43474"/>
        <dbReference type="ChEBI" id="CHEBI:58359"/>
        <dbReference type="ChEBI" id="CHEBI:58537"/>
        <dbReference type="ChEBI" id="CHEBI:58894"/>
        <dbReference type="ChEBI" id="CHEBI:456216"/>
        <dbReference type="EC" id="6.3.5.11"/>
    </reaction>
</comment>
<feature type="domain" description="CobQ/CobB/MinD/ParA nucleotide binding" evidence="8">
    <location>
        <begin position="14"/>
        <end position="193"/>
    </location>
</feature>
<dbReference type="InterPro" id="IPR002586">
    <property type="entry name" value="CobQ/CobB/MinD/ParA_Nub-bd_dom"/>
</dbReference>
<protein>
    <recommendedName>
        <fullName evidence="7">Cobyrinate a,c-diamide synthase</fullName>
        <ecNumber evidence="7">6.3.5.11</ecNumber>
    </recommendedName>
    <alternativeName>
        <fullName evidence="7">Cobyrinic acid a,c-diamide synthetase</fullName>
    </alternativeName>
</protein>
<dbReference type="InterPro" id="IPR004484">
    <property type="entry name" value="CbiA/CobB_synth"/>
</dbReference>
<sequence>MNLKVPRLLLSASHGRSGKTTVVFGLVAALSLEGLKVQPFKKGPDYIDPGWLTVAAGTPCRNLDPYLMKSEVILDSLVRQGSLADIAVIEGAMGLYDGLGDRGEGSTAELAKITKSPVILVVSTERMTRSVAALVNGFVHFDPELNVVGVILNKVANPRHESKLRKAIADYCPVPVLGAVPKEKWLELPERHLGLVPTQENSTAQDLRIRAANLIKENVDIPKLLEIARQQEDLPLSVSAVTKIPADKVRIGVLKDAAFSFYYPENLEALEKSGAELVFVDSFSQPELPEVHGLYIGGGFPEMFARELEANQSLRKNIKDLIEKGLPVYAECGGLMYLTRSIQIHGETYAMVGALACDTVFGDKPQAHGYVAMRVGEKSSFYPQGCLVVGHKFHHSKVINLDEQMTSLSCSLERGNGITGKLEGLTYKNTFATYTHIHALSTPEWAPALVEKARQYKLSVGSSVP</sequence>
<evidence type="ECO:0000259" key="9">
    <source>
        <dbReference type="Pfam" id="PF07685"/>
    </source>
</evidence>
<dbReference type="Proteomes" id="UP000515847">
    <property type="component" value="Chromosome"/>
</dbReference>
<comment type="function">
    <text evidence="7">Catalyzes the ATP-dependent amidation of the two carboxylate groups at positions a and c of cobyrinate, using either L-glutamine or ammonia as the nitrogen source.</text>
</comment>
<dbReference type="InterPro" id="IPR029062">
    <property type="entry name" value="Class_I_gatase-like"/>
</dbReference>
<evidence type="ECO:0000256" key="7">
    <source>
        <dbReference type="HAMAP-Rule" id="MF_00027"/>
    </source>
</evidence>
<evidence type="ECO:0000256" key="2">
    <source>
        <dbReference type="ARBA" id="ARBA00022598"/>
    </source>
</evidence>
<dbReference type="EMBL" id="CP045798">
    <property type="protein sequence ID" value="QNB46036.1"/>
    <property type="molecule type" value="Genomic_DNA"/>
</dbReference>
<dbReference type="RefSeq" id="WP_034424407.1">
    <property type="nucleotide sequence ID" value="NZ_CP045798.1"/>
</dbReference>
<dbReference type="Pfam" id="PF07685">
    <property type="entry name" value="GATase_3"/>
    <property type="match status" value="1"/>
</dbReference>
<comment type="domain">
    <text evidence="7">Comprises of two domains. The C-terminal domain contains the binding site for glutamine and catalyzes the hydrolysis of this substrate to glutamate and ammonia. The N-terminal domain is anticipated to bind ATP and cobyrinate and catalyzes the ultimate synthesis of the diamide product. The ammonia produced via the glutaminase domain is probably translocated to the adjacent domain via a molecular tunnel, where it reacts with an activated intermediate.</text>
</comment>
<dbReference type="GO" id="GO:0005524">
    <property type="term" value="F:ATP binding"/>
    <property type="evidence" value="ECO:0007669"/>
    <property type="project" value="UniProtKB-UniRule"/>
</dbReference>
<keyword evidence="6 7" id="KW-0315">Glutamine amidotransferase</keyword>
<evidence type="ECO:0000256" key="4">
    <source>
        <dbReference type="ARBA" id="ARBA00022840"/>
    </source>
</evidence>
<organism evidence="10 11">
    <name type="scientific">Thermanaerosceptrum fracticalcis</name>
    <dbReference type="NCBI Taxonomy" id="1712410"/>
    <lineage>
        <taxon>Bacteria</taxon>
        <taxon>Bacillati</taxon>
        <taxon>Bacillota</taxon>
        <taxon>Clostridia</taxon>
        <taxon>Eubacteriales</taxon>
        <taxon>Peptococcaceae</taxon>
        <taxon>Thermanaerosceptrum</taxon>
    </lineage>
</organism>
<comment type="pathway">
    <text evidence="7">Cofactor biosynthesis; adenosylcobalamin biosynthesis; cob(II)yrinate a,c-diamide from sirohydrochlorin (anaerobic route): step 10/10.</text>
</comment>
<dbReference type="SUPFAM" id="SSF52317">
    <property type="entry name" value="Class I glutamine amidotransferase-like"/>
    <property type="match status" value="1"/>
</dbReference>
<dbReference type="NCBIfam" id="TIGR00379">
    <property type="entry name" value="cobB"/>
    <property type="match status" value="1"/>
</dbReference>
<reference evidence="10 11" key="1">
    <citation type="journal article" date="2019" name="Front. Microbiol.">
        <title>Thermoanaerosceptrum fracticalcis gen. nov. sp. nov., a Novel Fumarate-Fermenting Microorganism From a Deep Fractured Carbonate Aquifer of the US Great Basin.</title>
        <authorList>
            <person name="Hamilton-Brehm S.D."/>
            <person name="Stewart L.E."/>
            <person name="Zavarin M."/>
            <person name="Caldwell M."/>
            <person name="Lawson P.A."/>
            <person name="Onstott T.C."/>
            <person name="Grzymski J."/>
            <person name="Neveux I."/>
            <person name="Lollar B.S."/>
            <person name="Russell C.E."/>
            <person name="Moser D.P."/>
        </authorList>
    </citation>
    <scope>NUCLEOTIDE SEQUENCE [LARGE SCALE GENOMIC DNA]</scope>
    <source>
        <strain evidence="10 11">DRI-13</strain>
    </source>
</reference>
<dbReference type="GO" id="GO:0009236">
    <property type="term" value="P:cobalamin biosynthetic process"/>
    <property type="evidence" value="ECO:0007669"/>
    <property type="project" value="UniProtKB-UniRule"/>
</dbReference>
<comment type="cofactor">
    <cofactor evidence="1 7">
        <name>Mg(2+)</name>
        <dbReference type="ChEBI" id="CHEBI:18420"/>
    </cofactor>
</comment>
<comment type="miscellaneous">
    <text evidence="7">The a and c carboxylates of cobyrinate are activated for nucleophilic attack via formation of a phosphorylated intermediate by ATP. CbiA catalyzes first the amidation of the c-carboxylate, and then that of the a-carboxylate.</text>
</comment>
<name>A0A7G6E1T2_THEFR</name>
<dbReference type="InterPro" id="IPR011698">
    <property type="entry name" value="GATase_3"/>
</dbReference>
<feature type="domain" description="CobB/CobQ-like glutamine amidotransferase" evidence="9">
    <location>
        <begin position="250"/>
        <end position="441"/>
    </location>
</feature>
<keyword evidence="3 7" id="KW-0547">Nucleotide-binding</keyword>
<keyword evidence="5 7" id="KW-0460">Magnesium</keyword>
<gene>
    <name evidence="10" type="primary">cobB</name>
    <name evidence="7" type="synonym">cbiA</name>
    <name evidence="10" type="ORF">BR63_06715</name>
</gene>
<dbReference type="OrthoDB" id="9764035at2"/>
<keyword evidence="11" id="KW-1185">Reference proteome</keyword>
<evidence type="ECO:0000256" key="5">
    <source>
        <dbReference type="ARBA" id="ARBA00022842"/>
    </source>
</evidence>
<dbReference type="Pfam" id="PF01656">
    <property type="entry name" value="CbiA"/>
    <property type="match status" value="1"/>
</dbReference>
<proteinExistence type="inferred from homology"/>
<feature type="site" description="Increases nucleophilicity of active site Cys" evidence="7">
    <location>
        <position position="436"/>
    </location>
</feature>
<keyword evidence="4 7" id="KW-0067">ATP-binding</keyword>
<evidence type="ECO:0000259" key="8">
    <source>
        <dbReference type="Pfam" id="PF01656"/>
    </source>
</evidence>
<dbReference type="CDD" id="cd03130">
    <property type="entry name" value="GATase1_CobB"/>
    <property type="match status" value="1"/>
</dbReference>
<evidence type="ECO:0000256" key="6">
    <source>
        <dbReference type="ARBA" id="ARBA00022962"/>
    </source>
</evidence>
<dbReference type="AlphaFoldDB" id="A0A7G6E1T2"/>
<dbReference type="PROSITE" id="PS51274">
    <property type="entry name" value="GATASE_COBBQ"/>
    <property type="match status" value="1"/>
</dbReference>
<keyword evidence="7" id="KW-0169">Cobalamin biosynthesis</keyword>
<dbReference type="SUPFAM" id="SSF52540">
    <property type="entry name" value="P-loop containing nucleoside triphosphate hydrolases"/>
    <property type="match status" value="1"/>
</dbReference>
<dbReference type="Gene3D" id="3.40.50.300">
    <property type="entry name" value="P-loop containing nucleotide triphosphate hydrolases"/>
    <property type="match status" value="1"/>
</dbReference>
<accession>A0A7G6E1T2</accession>
<dbReference type="UniPathway" id="UPA00148">
    <property type="reaction ID" value="UER00231"/>
</dbReference>
<keyword evidence="2 7" id="KW-0436">Ligase</keyword>
<dbReference type="CDD" id="cd05388">
    <property type="entry name" value="CobB_N"/>
    <property type="match status" value="1"/>
</dbReference>
<dbReference type="HAMAP" id="MF_00027">
    <property type="entry name" value="CobB_CbiA"/>
    <property type="match status" value="1"/>
</dbReference>
<dbReference type="PANTHER" id="PTHR43873:SF1">
    <property type="entry name" value="COBYRINATE A,C-DIAMIDE SYNTHASE"/>
    <property type="match status" value="1"/>
</dbReference>
<dbReference type="GO" id="GO:0042242">
    <property type="term" value="F:cobyrinic acid a,c-diamide synthase activity"/>
    <property type="evidence" value="ECO:0007669"/>
    <property type="project" value="UniProtKB-UniRule"/>
</dbReference>
<dbReference type="EC" id="6.3.5.11" evidence="7"/>
<dbReference type="NCBIfam" id="NF002204">
    <property type="entry name" value="PRK01077.1"/>
    <property type="match status" value="1"/>
</dbReference>